<evidence type="ECO:0000259" key="3">
    <source>
        <dbReference type="PROSITE" id="PS50802"/>
    </source>
</evidence>
<dbReference type="Gene3D" id="1.20.58.80">
    <property type="entry name" value="Phosphotransferase system, lactose/cellobiose-type IIA subunit"/>
    <property type="match status" value="1"/>
</dbReference>
<feature type="compositionally biased region" description="Low complexity" evidence="2">
    <location>
        <begin position="209"/>
        <end position="223"/>
    </location>
</feature>
<dbReference type="InterPro" id="IPR050704">
    <property type="entry name" value="Peptidase_C85-like"/>
</dbReference>
<feature type="domain" description="OTU" evidence="3">
    <location>
        <begin position="322"/>
        <end position="473"/>
    </location>
</feature>
<dbReference type="AlphaFoldDB" id="K8F2B4"/>
<dbReference type="eggNOG" id="KOG2605">
    <property type="taxonomic scope" value="Eukaryota"/>
</dbReference>
<dbReference type="GO" id="GO:0016579">
    <property type="term" value="P:protein deubiquitination"/>
    <property type="evidence" value="ECO:0007669"/>
    <property type="project" value="TreeGrafter"/>
</dbReference>
<proteinExistence type="inferred from homology"/>
<evidence type="ECO:0000313" key="4">
    <source>
        <dbReference type="EMBL" id="CCO66202.1"/>
    </source>
</evidence>
<dbReference type="PROSITE" id="PS50802">
    <property type="entry name" value="OTU"/>
    <property type="match status" value="1"/>
</dbReference>
<reference evidence="4 5" key="1">
    <citation type="submission" date="2011-10" db="EMBL/GenBank/DDBJ databases">
        <authorList>
            <person name="Genoscope - CEA"/>
        </authorList>
    </citation>
    <scope>NUCLEOTIDE SEQUENCE [LARGE SCALE GENOMIC DNA]</scope>
    <source>
        <strain evidence="4 5">RCC 1105</strain>
    </source>
</reference>
<feature type="compositionally biased region" description="Pro residues" evidence="2">
    <location>
        <begin position="258"/>
        <end position="271"/>
    </location>
</feature>
<feature type="compositionally biased region" description="Low complexity" evidence="2">
    <location>
        <begin position="166"/>
        <end position="184"/>
    </location>
</feature>
<dbReference type="Proteomes" id="UP000198341">
    <property type="component" value="Chromosome 7"/>
</dbReference>
<dbReference type="STRING" id="41875.K8F2B4"/>
<keyword evidence="5" id="KW-1185">Reference proteome</keyword>
<protein>
    <recommendedName>
        <fullName evidence="3">OTU domain-containing protein</fullName>
    </recommendedName>
</protein>
<feature type="region of interest" description="Disordered" evidence="2">
    <location>
        <begin position="246"/>
        <end position="271"/>
    </location>
</feature>
<dbReference type="RefSeq" id="XP_007512114.1">
    <property type="nucleotide sequence ID" value="XM_007512052.1"/>
</dbReference>
<evidence type="ECO:0000313" key="5">
    <source>
        <dbReference type="Proteomes" id="UP000198341"/>
    </source>
</evidence>
<dbReference type="PANTHER" id="PTHR12419">
    <property type="entry name" value="OTU DOMAIN CONTAINING PROTEIN"/>
    <property type="match status" value="1"/>
</dbReference>
<dbReference type="SUPFAM" id="SSF54001">
    <property type="entry name" value="Cysteine proteinases"/>
    <property type="match status" value="1"/>
</dbReference>
<evidence type="ECO:0000256" key="1">
    <source>
        <dbReference type="ARBA" id="ARBA00010407"/>
    </source>
</evidence>
<organism evidence="4 5">
    <name type="scientific">Bathycoccus prasinos</name>
    <dbReference type="NCBI Taxonomy" id="41875"/>
    <lineage>
        <taxon>Eukaryota</taxon>
        <taxon>Viridiplantae</taxon>
        <taxon>Chlorophyta</taxon>
        <taxon>Mamiellophyceae</taxon>
        <taxon>Mamiellales</taxon>
        <taxon>Bathycoccaceae</taxon>
        <taxon>Bathycoccus</taxon>
    </lineage>
</organism>
<feature type="region of interest" description="Disordered" evidence="2">
    <location>
        <begin position="207"/>
        <end position="230"/>
    </location>
</feature>
<dbReference type="InterPro" id="IPR003323">
    <property type="entry name" value="OTU_dom"/>
</dbReference>
<dbReference type="GeneID" id="19014633"/>
<dbReference type="OrthoDB" id="415023at2759"/>
<sequence>MTKTTTLTLSQKISQSITPVSVCQNLPFDRYERTCVHLQRQLAVYRLETNIVQIYRLGLGFVSLVEETMKKHHAWRENEMRFQRWQREAEDVCGELETLKGEINALVGVEKYSHATSTFKTMRRPPPVAREEETSKDAMLVAVGSSVSSKSSSAAAATMRAVGAGTAASTSSSAASRRTEGAAAKSGKHSLLSGEVITEKVKGLDIGVSSNSTNNNNRNNNNTGASDAFLGDYRSPVRSLMDDEIGYGDYGDGALKPSTPPPPPPLPVPPPSSYDSYDYVPSAGSIEFRPSVVLQHAQKPPSSSAASLDHLKLDKRLELYGLKEFIVNGDGNCQFRAISDQLYGDQSHHASVRAVVIGQMRARPDRYAAFVESPSDDNQNDTTTELANYHAYLRNMSKPGSWGDHVTLQAASDAFGLPFCVITSYRDNFVLEIQPEKRKHHQRVNNNNNNEEEEKVLWISFWSEVHYNSLYPIDSSKFST</sequence>
<dbReference type="EMBL" id="FO082272">
    <property type="protein sequence ID" value="CCO66202.1"/>
    <property type="molecule type" value="Genomic_DNA"/>
</dbReference>
<name>K8F2B4_9CHLO</name>
<accession>K8F2B4</accession>
<dbReference type="GO" id="GO:0004843">
    <property type="term" value="F:cysteine-type deubiquitinase activity"/>
    <property type="evidence" value="ECO:0007669"/>
    <property type="project" value="TreeGrafter"/>
</dbReference>
<dbReference type="Gene3D" id="3.90.70.80">
    <property type="match status" value="1"/>
</dbReference>
<dbReference type="InterPro" id="IPR038765">
    <property type="entry name" value="Papain-like_cys_pep_sf"/>
</dbReference>
<comment type="similarity">
    <text evidence="1">Belongs to the peptidase C85 family.</text>
</comment>
<dbReference type="KEGG" id="bpg:Bathy07g01430"/>
<feature type="region of interest" description="Disordered" evidence="2">
    <location>
        <begin position="166"/>
        <end position="189"/>
    </location>
</feature>
<dbReference type="CDD" id="cd22751">
    <property type="entry name" value="OTU_plant_OTU9-like"/>
    <property type="match status" value="1"/>
</dbReference>
<dbReference type="PANTHER" id="PTHR12419:SF111">
    <property type="entry name" value="OVARIAN TUMOR DOMAIN-CONTAINING DEUBIQUITINATING ENZYME 9"/>
    <property type="match status" value="1"/>
</dbReference>
<evidence type="ECO:0000256" key="2">
    <source>
        <dbReference type="SAM" id="MobiDB-lite"/>
    </source>
</evidence>
<gene>
    <name evidence="4" type="ORF">Bathy07g01430</name>
</gene>
<dbReference type="Pfam" id="PF02338">
    <property type="entry name" value="OTU"/>
    <property type="match status" value="1"/>
</dbReference>